<dbReference type="EMBL" id="CP002955">
    <property type="protein sequence ID" value="AEL27489.1"/>
    <property type="molecule type" value="Genomic_DNA"/>
</dbReference>
<gene>
    <name evidence="2" type="ordered locus">Cycma_3777</name>
</gene>
<evidence type="ECO:0000256" key="1">
    <source>
        <dbReference type="SAM" id="Coils"/>
    </source>
</evidence>
<evidence type="ECO:0000313" key="3">
    <source>
        <dbReference type="Proteomes" id="UP000001635"/>
    </source>
</evidence>
<accession>G0J463</accession>
<protein>
    <submittedName>
        <fullName evidence="2">Uncharacterized protein</fullName>
    </submittedName>
</protein>
<feature type="coiled-coil region" evidence="1">
    <location>
        <begin position="102"/>
        <end position="129"/>
    </location>
</feature>
<proteinExistence type="predicted"/>
<dbReference type="HOGENOM" id="CLU_1649335_0_0_10"/>
<dbReference type="KEGG" id="cmr:Cycma_3777"/>
<dbReference type="Proteomes" id="UP000001635">
    <property type="component" value="Chromosome"/>
</dbReference>
<keyword evidence="3" id="KW-1185">Reference proteome</keyword>
<reference evidence="3" key="1">
    <citation type="submission" date="2011-07" db="EMBL/GenBank/DDBJ databases">
        <title>The complete genome of Cyclobacterium marinum DSM 745.</title>
        <authorList>
            <person name="Lucas S."/>
            <person name="Han J."/>
            <person name="Lapidus A."/>
            <person name="Bruce D."/>
            <person name="Goodwin L."/>
            <person name="Pitluck S."/>
            <person name="Peters L."/>
            <person name="Kyrpides N."/>
            <person name="Mavromatis K."/>
            <person name="Ivanova N."/>
            <person name="Ovchinnikova G."/>
            <person name="Chertkov O."/>
            <person name="Detter J.C."/>
            <person name="Tapia R."/>
            <person name="Han C."/>
            <person name="Land M."/>
            <person name="Hauser L."/>
            <person name="Markowitz V."/>
            <person name="Cheng J.-F."/>
            <person name="Hugenholtz P."/>
            <person name="Woyke T."/>
            <person name="Wu D."/>
            <person name="Tindall B."/>
            <person name="Schuetze A."/>
            <person name="Brambilla E."/>
            <person name="Klenk H.-P."/>
            <person name="Eisen J.A."/>
        </authorList>
    </citation>
    <scope>NUCLEOTIDE SEQUENCE [LARGE SCALE GENOMIC DNA]</scope>
    <source>
        <strain evidence="3">ATCC 25205 / DSM 745 / LMG 13164 / NCIMB 1802</strain>
    </source>
</reference>
<dbReference type="RefSeq" id="WP_014021775.1">
    <property type="nucleotide sequence ID" value="NC_015914.1"/>
</dbReference>
<keyword evidence="1" id="KW-0175">Coiled coil</keyword>
<dbReference type="AlphaFoldDB" id="G0J463"/>
<organism evidence="2 3">
    <name type="scientific">Cyclobacterium marinum (strain ATCC 25205 / DSM 745 / LMG 13164 / NCIMB 1802)</name>
    <name type="common">Flectobacillus marinus</name>
    <dbReference type="NCBI Taxonomy" id="880070"/>
    <lineage>
        <taxon>Bacteria</taxon>
        <taxon>Pseudomonadati</taxon>
        <taxon>Bacteroidota</taxon>
        <taxon>Cytophagia</taxon>
        <taxon>Cytophagales</taxon>
        <taxon>Cyclobacteriaceae</taxon>
        <taxon>Cyclobacterium</taxon>
    </lineage>
</organism>
<name>G0J463_CYCMS</name>
<sequence length="160" mass="18671">MKNKVIVKRGDQFMLDQVEKEEILSDMVIDDPYIKRVHQYLRLSNSVEICVDGWVNSRSPGIDVKYKGENLYWICNIDIVTVLSTINSFKDYSKKELEDLLEEKLNSKVKSLKEDIVKLKNTKEILESNVFRLKKIKDSMHSLSNAIEDFIVLNEENKLS</sequence>
<evidence type="ECO:0000313" key="2">
    <source>
        <dbReference type="EMBL" id="AEL27489.1"/>
    </source>
</evidence>